<dbReference type="Proteomes" id="UP001497482">
    <property type="component" value="Chromosome 19"/>
</dbReference>
<keyword evidence="2" id="KW-1185">Reference proteome</keyword>
<sequence length="126" mass="14561">MFPLPRLLLLEDTGRYECVALVTTGENKKQSVKCYIDLNVMKISLKEKQTQDDDEEQDHSQGLDVVEVEVKVEVGVEVEVWVWEWVGVGVGDLELGQVTVPDQEQQVLSVRDWDKQVWRRWGMEDS</sequence>
<proteinExistence type="predicted"/>
<dbReference type="EMBL" id="OZ035841">
    <property type="protein sequence ID" value="CAL1591033.1"/>
    <property type="molecule type" value="Genomic_DNA"/>
</dbReference>
<protein>
    <submittedName>
        <fullName evidence="1">Uncharacterized protein</fullName>
    </submittedName>
</protein>
<dbReference type="AlphaFoldDB" id="A0AAV2KQK2"/>
<name>A0AAV2KQK2_KNICA</name>
<reference evidence="1 2" key="1">
    <citation type="submission" date="2024-04" db="EMBL/GenBank/DDBJ databases">
        <authorList>
            <person name="Waldvogel A.-M."/>
            <person name="Schoenle A."/>
        </authorList>
    </citation>
    <scope>NUCLEOTIDE SEQUENCE [LARGE SCALE GENOMIC DNA]</scope>
</reference>
<evidence type="ECO:0000313" key="2">
    <source>
        <dbReference type="Proteomes" id="UP001497482"/>
    </source>
</evidence>
<evidence type="ECO:0000313" key="1">
    <source>
        <dbReference type="EMBL" id="CAL1591033.1"/>
    </source>
</evidence>
<organism evidence="1 2">
    <name type="scientific">Knipowitschia caucasica</name>
    <name type="common">Caucasian dwarf goby</name>
    <name type="synonym">Pomatoschistus caucasicus</name>
    <dbReference type="NCBI Taxonomy" id="637954"/>
    <lineage>
        <taxon>Eukaryota</taxon>
        <taxon>Metazoa</taxon>
        <taxon>Chordata</taxon>
        <taxon>Craniata</taxon>
        <taxon>Vertebrata</taxon>
        <taxon>Euteleostomi</taxon>
        <taxon>Actinopterygii</taxon>
        <taxon>Neopterygii</taxon>
        <taxon>Teleostei</taxon>
        <taxon>Neoteleostei</taxon>
        <taxon>Acanthomorphata</taxon>
        <taxon>Gobiaria</taxon>
        <taxon>Gobiiformes</taxon>
        <taxon>Gobioidei</taxon>
        <taxon>Gobiidae</taxon>
        <taxon>Gobiinae</taxon>
        <taxon>Knipowitschia</taxon>
    </lineage>
</organism>
<accession>A0AAV2KQK2</accession>
<gene>
    <name evidence="1" type="ORF">KC01_LOCUS20453</name>
</gene>